<dbReference type="GO" id="GO:0008800">
    <property type="term" value="F:beta-lactamase activity"/>
    <property type="evidence" value="ECO:0007669"/>
    <property type="project" value="InterPro"/>
</dbReference>
<dbReference type="GO" id="GO:0046677">
    <property type="term" value="P:response to antibiotic"/>
    <property type="evidence" value="ECO:0007669"/>
    <property type="project" value="InterPro"/>
</dbReference>
<sequence length="305" mass="32105">MTDALNEHLQSELAVGGLRGGFLARDLTSGLQIGFNENAVFASASLAKIPLAVAILDRIDAGVLDRAATVTIAPTPTGYTGPPGLSSFRHPATLAVEDLVYLSVALSDNTATDALFDLVPPADVTAHMREIGILGIQVRHRTRDLQQTPAEQLTGHIDLAHGLAVHSGTPGGGHAIPQLDTSHANTGTAAGFTDLLQALWTPSLIPLRSSQHVRALMAGNVHRHRLTPDFVSDSSTWSSKTGTLLNLRHEIGVIEHADGQTIAITALTQSRITAAQQPAADILIARTARALHDHLRQNGPVAASD</sequence>
<dbReference type="OrthoDB" id="33989at2"/>
<dbReference type="KEGG" id="ahg:AHOG_04030"/>
<dbReference type="PANTHER" id="PTHR35333">
    <property type="entry name" value="BETA-LACTAMASE"/>
    <property type="match status" value="1"/>
</dbReference>
<evidence type="ECO:0000313" key="2">
    <source>
        <dbReference type="Proteomes" id="UP000204221"/>
    </source>
</evidence>
<evidence type="ECO:0000313" key="1">
    <source>
        <dbReference type="EMBL" id="ASO18462.1"/>
    </source>
</evidence>
<dbReference type="SUPFAM" id="SSF56601">
    <property type="entry name" value="beta-lactamase/transpeptidase-like"/>
    <property type="match status" value="1"/>
</dbReference>
<proteinExistence type="predicted"/>
<name>A0A221VY31_9PSEU</name>
<organism evidence="1 2">
    <name type="scientific">Actinoalloteichus hoggarensis</name>
    <dbReference type="NCBI Taxonomy" id="1470176"/>
    <lineage>
        <taxon>Bacteria</taxon>
        <taxon>Bacillati</taxon>
        <taxon>Actinomycetota</taxon>
        <taxon>Actinomycetes</taxon>
        <taxon>Pseudonocardiales</taxon>
        <taxon>Pseudonocardiaceae</taxon>
        <taxon>Actinoalloteichus</taxon>
    </lineage>
</organism>
<dbReference type="Pfam" id="PF13354">
    <property type="entry name" value="Beta-lactamase2"/>
    <property type="match status" value="1"/>
</dbReference>
<gene>
    <name evidence="1" type="primary">blaB</name>
    <name evidence="1" type="ORF">AHOG_04030</name>
</gene>
<dbReference type="Gene3D" id="3.40.710.10">
    <property type="entry name" value="DD-peptidase/beta-lactamase superfamily"/>
    <property type="match status" value="1"/>
</dbReference>
<accession>A0A221VY31</accession>
<keyword evidence="2" id="KW-1185">Reference proteome</keyword>
<dbReference type="AlphaFoldDB" id="A0A221VY31"/>
<dbReference type="EMBL" id="CP022521">
    <property type="protein sequence ID" value="ASO18462.1"/>
    <property type="molecule type" value="Genomic_DNA"/>
</dbReference>
<dbReference type="InterPro" id="IPR000871">
    <property type="entry name" value="Beta-lactam_class-A"/>
</dbReference>
<dbReference type="RefSeq" id="WP_093940156.1">
    <property type="nucleotide sequence ID" value="NZ_CP022521.1"/>
</dbReference>
<reference evidence="1 2" key="1">
    <citation type="submission" date="2017-07" db="EMBL/GenBank/DDBJ databases">
        <title>Complete genome sequence of Actinoalloteichus hoggarensis DSM 45943, type strain of Actinoalloteichus hoggarensis.</title>
        <authorList>
            <person name="Ruckert C."/>
            <person name="Nouioui I."/>
            <person name="Willmese J."/>
            <person name="van Wezel G."/>
            <person name="Klenk H.-P."/>
            <person name="Kalinowski J."/>
            <person name="Zotchev S.B."/>
        </authorList>
    </citation>
    <scope>NUCLEOTIDE SEQUENCE [LARGE SCALE GENOMIC DNA]</scope>
    <source>
        <strain evidence="1 2">DSM 45943</strain>
    </source>
</reference>
<dbReference type="InterPro" id="IPR045155">
    <property type="entry name" value="Beta-lactam_cat"/>
</dbReference>
<dbReference type="GO" id="GO:0030655">
    <property type="term" value="P:beta-lactam antibiotic catabolic process"/>
    <property type="evidence" value="ECO:0007669"/>
    <property type="project" value="InterPro"/>
</dbReference>
<dbReference type="PANTHER" id="PTHR35333:SF3">
    <property type="entry name" value="BETA-LACTAMASE-TYPE TRANSPEPTIDASE FOLD CONTAINING PROTEIN"/>
    <property type="match status" value="1"/>
</dbReference>
<dbReference type="Proteomes" id="UP000204221">
    <property type="component" value="Chromosome"/>
</dbReference>
<protein>
    <submittedName>
        <fullName evidence="1">Beta-lactamase regulatory protein BlaB</fullName>
    </submittedName>
</protein>
<dbReference type="InterPro" id="IPR012338">
    <property type="entry name" value="Beta-lactam/transpept-like"/>
</dbReference>